<feature type="compositionally biased region" description="Polar residues" evidence="5">
    <location>
        <begin position="42"/>
        <end position="52"/>
    </location>
</feature>
<evidence type="ECO:0000256" key="2">
    <source>
        <dbReference type="ARBA" id="ARBA00022771"/>
    </source>
</evidence>
<evidence type="ECO:0000313" key="10">
    <source>
        <dbReference type="Proteomes" id="UP000249390"/>
    </source>
</evidence>
<evidence type="ECO:0000256" key="1">
    <source>
        <dbReference type="ARBA" id="ARBA00022723"/>
    </source>
</evidence>
<feature type="transmembrane region" description="Helical" evidence="6">
    <location>
        <begin position="398"/>
        <end position="418"/>
    </location>
</feature>
<feature type="transmembrane region" description="Helical" evidence="6">
    <location>
        <begin position="339"/>
        <end position="361"/>
    </location>
</feature>
<keyword evidence="10" id="KW-1185">Reference proteome</keyword>
<name>A0A328CYG4_9ASTE</name>
<comment type="caution">
    <text evidence="9">The sequence shown here is derived from an EMBL/GenBank/DDBJ whole genome shotgun (WGS) entry which is preliminary data.</text>
</comment>
<dbReference type="Gene3D" id="3.30.40.10">
    <property type="entry name" value="Zinc/RING finger domain, C3HC4 (zinc finger)"/>
    <property type="match status" value="1"/>
</dbReference>
<protein>
    <submittedName>
        <fullName evidence="9">Uncharacterized protein</fullName>
    </submittedName>
</protein>
<dbReference type="InterPro" id="IPR013083">
    <property type="entry name" value="Znf_RING/FYVE/PHD"/>
</dbReference>
<feature type="transmembrane region" description="Helical" evidence="6">
    <location>
        <begin position="367"/>
        <end position="386"/>
    </location>
</feature>
<keyword evidence="6" id="KW-0812">Transmembrane</keyword>
<dbReference type="AlphaFoldDB" id="A0A328CYG4"/>
<evidence type="ECO:0000256" key="6">
    <source>
        <dbReference type="SAM" id="Phobius"/>
    </source>
</evidence>
<dbReference type="InterPro" id="IPR011016">
    <property type="entry name" value="Znf_RING-CH"/>
</dbReference>
<evidence type="ECO:0000256" key="4">
    <source>
        <dbReference type="PROSITE-ProRule" id="PRU00175"/>
    </source>
</evidence>
<dbReference type="CDD" id="cd16495">
    <property type="entry name" value="RING_CH-C4HC3_MARCH"/>
    <property type="match status" value="1"/>
</dbReference>
<keyword evidence="3" id="KW-0862">Zinc</keyword>
<dbReference type="PANTHER" id="PTHR46158">
    <property type="entry name" value="OS02G0165000 PROTEIN"/>
    <property type="match status" value="1"/>
</dbReference>
<keyword evidence="2 4" id="KW-0863">Zinc-finger</keyword>
<feature type="domain" description="RING-type" evidence="7">
    <location>
        <begin position="223"/>
        <end position="270"/>
    </location>
</feature>
<dbReference type="SUPFAM" id="SSF57850">
    <property type="entry name" value="RING/U-box"/>
    <property type="match status" value="1"/>
</dbReference>
<keyword evidence="1" id="KW-0479">Metal-binding</keyword>
<dbReference type="SMART" id="SM00744">
    <property type="entry name" value="RINGv"/>
    <property type="match status" value="1"/>
</dbReference>
<evidence type="ECO:0000259" key="8">
    <source>
        <dbReference type="PROSITE" id="PS51292"/>
    </source>
</evidence>
<dbReference type="PROSITE" id="PS51292">
    <property type="entry name" value="ZF_RING_CH"/>
    <property type="match status" value="1"/>
</dbReference>
<feature type="region of interest" description="Disordered" evidence="5">
    <location>
        <begin position="192"/>
        <end position="214"/>
    </location>
</feature>
<evidence type="ECO:0000313" key="9">
    <source>
        <dbReference type="EMBL" id="RAL38492.1"/>
    </source>
</evidence>
<organism evidence="9 10">
    <name type="scientific">Cuscuta australis</name>
    <dbReference type="NCBI Taxonomy" id="267555"/>
    <lineage>
        <taxon>Eukaryota</taxon>
        <taxon>Viridiplantae</taxon>
        <taxon>Streptophyta</taxon>
        <taxon>Embryophyta</taxon>
        <taxon>Tracheophyta</taxon>
        <taxon>Spermatophyta</taxon>
        <taxon>Magnoliopsida</taxon>
        <taxon>eudicotyledons</taxon>
        <taxon>Gunneridae</taxon>
        <taxon>Pentapetalae</taxon>
        <taxon>asterids</taxon>
        <taxon>lamiids</taxon>
        <taxon>Solanales</taxon>
        <taxon>Convolvulaceae</taxon>
        <taxon>Cuscuteae</taxon>
        <taxon>Cuscuta</taxon>
        <taxon>Cuscuta subgen. Grammica</taxon>
        <taxon>Cuscuta sect. Cleistogrammica</taxon>
    </lineage>
</organism>
<dbReference type="GO" id="GO:0008270">
    <property type="term" value="F:zinc ion binding"/>
    <property type="evidence" value="ECO:0007669"/>
    <property type="project" value="UniProtKB-KW"/>
</dbReference>
<reference evidence="9 10" key="1">
    <citation type="submission" date="2018-06" db="EMBL/GenBank/DDBJ databases">
        <title>The Genome of Cuscuta australis (Dodder) Provides Insight into the Evolution of Plant Parasitism.</title>
        <authorList>
            <person name="Liu H."/>
        </authorList>
    </citation>
    <scope>NUCLEOTIDE SEQUENCE [LARGE SCALE GENOMIC DNA]</scope>
    <source>
        <strain evidence="10">cv. Yunnan</strain>
        <tissue evidence="9">Vines</tissue>
    </source>
</reference>
<dbReference type="Pfam" id="PF12906">
    <property type="entry name" value="RINGv"/>
    <property type="match status" value="1"/>
</dbReference>
<feature type="transmembrane region" description="Helical" evidence="6">
    <location>
        <begin position="308"/>
        <end position="327"/>
    </location>
</feature>
<keyword evidence="6" id="KW-0472">Membrane</keyword>
<sequence length="432" mass="47433">MESSKPSEQDPSSSSAEHGDFPLPPQADFNLGDSAKAAAVTPSPSARSSDLSLQIPPRNIGIGNRNHTKGLLQSPDVPKGSSSSGGFFRGLSFKRKAAASATLDSERSSLLRLDPKLAPESPDFANSRSSLNGKRCTSLPVTPASNSSPFPTPTCAKTLSERQKSQSLRIGTSQATVTRSLSIVIVRSSSFSTREEQSTDTGDEITAAPEDEDHEIPEEEAVCRICLEACNEGNMLKMECNCKGDLRLIHEECAIRWFRMKGNKNCEVCRHEVLNLPVTLLRVLSVAPQDPRYEQPNWQSLNSQHISAWQDFVVLVLISTICYFFFIEQLLIGDMRTRALVIAAPFSFALGISGSVLAVMLAIKEYIWTYAALEFGLVALLLNLFYTTLHFAPPYSVMMSSVLGFGCAVCLNFLYIQYFNWRVRVSQSSDPV</sequence>
<proteinExistence type="predicted"/>
<evidence type="ECO:0000256" key="5">
    <source>
        <dbReference type="SAM" id="MobiDB-lite"/>
    </source>
</evidence>
<dbReference type="EMBL" id="NQVE01000209">
    <property type="protein sequence ID" value="RAL38492.1"/>
    <property type="molecule type" value="Genomic_DNA"/>
</dbReference>
<accession>A0A328CYG4</accession>
<feature type="domain" description="RING-CH-type" evidence="8">
    <location>
        <begin position="215"/>
        <end position="276"/>
    </location>
</feature>
<dbReference type="InterPro" id="IPR001841">
    <property type="entry name" value="Znf_RING"/>
</dbReference>
<dbReference type="PROSITE" id="PS50089">
    <property type="entry name" value="ZF_RING_2"/>
    <property type="match status" value="1"/>
</dbReference>
<evidence type="ECO:0000256" key="3">
    <source>
        <dbReference type="ARBA" id="ARBA00022833"/>
    </source>
</evidence>
<dbReference type="Proteomes" id="UP000249390">
    <property type="component" value="Unassembled WGS sequence"/>
</dbReference>
<keyword evidence="6" id="KW-1133">Transmembrane helix</keyword>
<feature type="region of interest" description="Disordered" evidence="5">
    <location>
        <begin position="1"/>
        <end position="83"/>
    </location>
</feature>
<dbReference type="PANTHER" id="PTHR46158:SF11">
    <property type="entry name" value="ZINC FINGER PROTEIN"/>
    <property type="match status" value="1"/>
</dbReference>
<evidence type="ECO:0000259" key="7">
    <source>
        <dbReference type="PROSITE" id="PS50089"/>
    </source>
</evidence>
<gene>
    <name evidence="9" type="ORF">DM860_002470</name>
</gene>